<dbReference type="SUPFAM" id="SSF51735">
    <property type="entry name" value="NAD(P)-binding Rossmann-fold domains"/>
    <property type="match status" value="1"/>
</dbReference>
<dbReference type="Pfam" id="PF02558">
    <property type="entry name" value="ApbA"/>
    <property type="match status" value="1"/>
</dbReference>
<organism evidence="2 3">
    <name type="scientific">Oleomonas cavernae</name>
    <dbReference type="NCBI Taxonomy" id="2320859"/>
    <lineage>
        <taxon>Bacteria</taxon>
        <taxon>Pseudomonadati</taxon>
        <taxon>Pseudomonadota</taxon>
        <taxon>Alphaproteobacteria</taxon>
        <taxon>Acetobacterales</taxon>
        <taxon>Acetobacteraceae</taxon>
        <taxon>Oleomonas</taxon>
    </lineage>
</organism>
<evidence type="ECO:0000313" key="3">
    <source>
        <dbReference type="Proteomes" id="UP000284605"/>
    </source>
</evidence>
<gene>
    <name evidence="2" type="ORF">D3874_21830</name>
</gene>
<accession>A0A418WGY5</accession>
<evidence type="ECO:0000313" key="2">
    <source>
        <dbReference type="EMBL" id="RJF89285.1"/>
    </source>
</evidence>
<keyword evidence="3" id="KW-1185">Reference proteome</keyword>
<dbReference type="EMBL" id="QYUK01000011">
    <property type="protein sequence ID" value="RJF89285.1"/>
    <property type="molecule type" value="Genomic_DNA"/>
</dbReference>
<dbReference type="InterPro" id="IPR036291">
    <property type="entry name" value="NAD(P)-bd_dom_sf"/>
</dbReference>
<dbReference type="Gene3D" id="3.40.50.720">
    <property type="entry name" value="NAD(P)-binding Rossmann-like Domain"/>
    <property type="match status" value="1"/>
</dbReference>
<name>A0A418WGY5_9PROT</name>
<dbReference type="AlphaFoldDB" id="A0A418WGY5"/>
<dbReference type="Proteomes" id="UP000284605">
    <property type="component" value="Unassembled WGS sequence"/>
</dbReference>
<reference evidence="2 3" key="1">
    <citation type="submission" date="2018-09" db="EMBL/GenBank/DDBJ databases">
        <authorList>
            <person name="Zhu H."/>
        </authorList>
    </citation>
    <scope>NUCLEOTIDE SEQUENCE [LARGE SCALE GENOMIC DNA]</scope>
    <source>
        <strain evidence="2 3">K1W22B-8</strain>
    </source>
</reference>
<evidence type="ECO:0000259" key="1">
    <source>
        <dbReference type="Pfam" id="PF02558"/>
    </source>
</evidence>
<sequence length="366" mass="38694">MSTLATSMACRQPGWPPFAVPCRNIRKPPSRCGVEGYAAHQCASAECLDMKILIIGAGAVGQVYALHLSKAGHDVSFFAKRKYAGELRAGLTLHRLRRGGHATERLQGFGIVTSPEAVAAGTWDQVWITLSSDALRGELAGQVLAAVGMATVITLQPTMADGQFVHGIVPPAQIVHGSVPFISFQSPLPGCDGPNGMAYFLPPLRPTMLAGPSARVAPAIAALRRGGLRARRVRDLDRAVAVNIAMGQALIPTLEANQWRLSGLSGTPALAHGLAAAREAVAAVAAETGASTLFLKPLLTPLAWRLLLPVAPCLVPFNLETFLRYHFSKLGAQTQVVIDGYIDLSIKHSLPADALVALRRALPQPS</sequence>
<feature type="domain" description="Ketopantoate reductase N-terminal" evidence="1">
    <location>
        <begin position="52"/>
        <end position="182"/>
    </location>
</feature>
<dbReference type="InterPro" id="IPR013332">
    <property type="entry name" value="KPR_N"/>
</dbReference>
<comment type="caution">
    <text evidence="2">The sequence shown here is derived from an EMBL/GenBank/DDBJ whole genome shotgun (WGS) entry which is preliminary data.</text>
</comment>
<proteinExistence type="predicted"/>
<protein>
    <submittedName>
        <fullName evidence="2">Ketopantoate reductase</fullName>
    </submittedName>
</protein>